<evidence type="ECO:0000313" key="9">
    <source>
        <dbReference type="EMBL" id="PSR75089.1"/>
    </source>
</evidence>
<name>A0A2T2ZSF4_9PEZI</name>
<dbReference type="PROSITE" id="PS50203">
    <property type="entry name" value="CALPAIN_CAT"/>
    <property type="match status" value="1"/>
</dbReference>
<dbReference type="SMART" id="SM00720">
    <property type="entry name" value="calpain_III"/>
    <property type="match status" value="1"/>
</dbReference>
<dbReference type="InterPro" id="IPR022684">
    <property type="entry name" value="Calpain_cysteine_protease"/>
</dbReference>
<dbReference type="STRING" id="2025994.A0A2T2ZSF4"/>
<keyword evidence="4 6" id="KW-0788">Thiol protease</keyword>
<comment type="similarity">
    <text evidence="1">Belongs to the peptidase C2 family. PalB/RIM13 subfamily.</text>
</comment>
<dbReference type="Gene3D" id="3.90.70.10">
    <property type="entry name" value="Cysteine proteinases"/>
    <property type="match status" value="1"/>
</dbReference>
<evidence type="ECO:0000313" key="10">
    <source>
        <dbReference type="Proteomes" id="UP000241462"/>
    </source>
</evidence>
<dbReference type="PANTHER" id="PTHR46143">
    <property type="entry name" value="CALPAIN-7"/>
    <property type="match status" value="1"/>
</dbReference>
<dbReference type="Proteomes" id="UP000241462">
    <property type="component" value="Unassembled WGS sequence"/>
</dbReference>
<dbReference type="CDD" id="cd00044">
    <property type="entry name" value="CysPc"/>
    <property type="match status" value="1"/>
</dbReference>
<sequence>MEARAREVEARIGSASGKQALASAIEAAELYMKAVKEAPAGAEKSRLKRKCHELIALAETLKIPARGPTPATPATASSSVSKTPQPRQPRQTRELPTAEKTILLRASKLHGSVFPPWDAHPDPAVFRSKRLDEPPFTDSSVFSFSAKQAEIFDGWKRPAEIFNDSGPELYENIMVARTDCDLVQDITTDCSVVASLCAVMRHLKPGKKGSLLPSLLFPFDYERDRPIASQNGKYMFRLNFNGCFRQVVVDDRLPAAKTSRTFFVVDRRNPELIWPALMEKAYLKIRGGYDFPGSNSGTDLWVLTGWIPEQVFFQSDDTELDQVWKRTKASFEYGDVVVTLGTGHLSRQEEETLGLAGEHDYAVMDLKVTDTGERRMLLKNPWCNGLVWKGFGSTATVDAAAYPPPSPTLSRPHLGRPAQSDTASEGMTGTFWISYDDVVHNFESLYLNWNPTLFTDRQDHHFVWQLPPRTMQRSLAHNPQYRFTSPSSGAVWILLSRHFQDGELPIARSRAARQPPAKATHQGSTPATATSLGFMSIYLFDKSRGCRVQLPGNPPPAHQSPFVDSPQTLLRFNAEPNKPYTVVVAQEGFPLPSYSFTLSFFSRAPLSVSQALPPLAHYTEVSGSWTRRTAGGNGRTPTFFHNPQYSLTIPRPTPLSLLLTTDADDIPVHVDLVWAHGQRVVTALTVRDVVTSSGEYRRGCALADLLTPVDAGTYTVVVSTFDPGQLADFVLRVGSDVQVSLRPVLSDAAGRLRTEVQPAVFRNGESERKRARLSISRLTRTSVVARSGVLGAAAAALSLSSSSAAAAAAASFAGGGGRQLPPFSNNSGGHSSNRPGPSTRANSGTSSPISIPVSVRVSIEYGPGPGLGPGLGLRSTHNNISQRNHSYDPRGTTTTTTTTAVVTNDGEFADASMVLRTEDVDLDPDMARRCGGLWLVVEQMGGFGFGHGVGGGGGVGGVIDVEVLSDGRIGVGEWEEVDD</sequence>
<evidence type="ECO:0000259" key="8">
    <source>
        <dbReference type="PROSITE" id="PS50203"/>
    </source>
</evidence>
<keyword evidence="3 6" id="KW-0378">Hydrolase</keyword>
<dbReference type="InterPro" id="IPR051297">
    <property type="entry name" value="PalB/RIM13"/>
</dbReference>
<feature type="domain" description="Calpain catalytic" evidence="8">
    <location>
        <begin position="135"/>
        <end position="451"/>
    </location>
</feature>
<dbReference type="EMBL" id="KZ678802">
    <property type="protein sequence ID" value="PSR75089.1"/>
    <property type="molecule type" value="Genomic_DNA"/>
</dbReference>
<feature type="region of interest" description="Disordered" evidence="7">
    <location>
        <begin position="819"/>
        <end position="849"/>
    </location>
</feature>
<feature type="active site" evidence="5 6">
    <location>
        <position position="359"/>
    </location>
</feature>
<protein>
    <recommendedName>
        <fullName evidence="8">Calpain catalytic domain-containing protein</fullName>
    </recommendedName>
</protein>
<dbReference type="OrthoDB" id="167576at2759"/>
<feature type="compositionally biased region" description="Low complexity" evidence="7">
    <location>
        <begin position="68"/>
        <end position="79"/>
    </location>
</feature>
<dbReference type="InterPro" id="IPR036213">
    <property type="entry name" value="Calpain_III_sf"/>
</dbReference>
<dbReference type="AlphaFoldDB" id="A0A2T2ZSF4"/>
<organism evidence="9 10">
    <name type="scientific">Coniella lustricola</name>
    <dbReference type="NCBI Taxonomy" id="2025994"/>
    <lineage>
        <taxon>Eukaryota</taxon>
        <taxon>Fungi</taxon>
        <taxon>Dikarya</taxon>
        <taxon>Ascomycota</taxon>
        <taxon>Pezizomycotina</taxon>
        <taxon>Sordariomycetes</taxon>
        <taxon>Sordariomycetidae</taxon>
        <taxon>Diaporthales</taxon>
        <taxon>Schizoparmaceae</taxon>
        <taxon>Coniella</taxon>
    </lineage>
</organism>
<evidence type="ECO:0000256" key="4">
    <source>
        <dbReference type="ARBA" id="ARBA00022807"/>
    </source>
</evidence>
<dbReference type="SUPFAM" id="SSF49758">
    <property type="entry name" value="Calpain large subunit, middle domain (domain III)"/>
    <property type="match status" value="2"/>
</dbReference>
<feature type="region of interest" description="Disordered" evidence="7">
    <location>
        <begin position="62"/>
        <end position="98"/>
    </location>
</feature>
<dbReference type="SUPFAM" id="SSF54001">
    <property type="entry name" value="Cysteine proteinases"/>
    <property type="match status" value="1"/>
</dbReference>
<evidence type="ECO:0000256" key="5">
    <source>
        <dbReference type="PIRSR" id="PIRSR622684-1"/>
    </source>
</evidence>
<feature type="region of interest" description="Disordered" evidence="7">
    <location>
        <begin position="403"/>
        <end position="424"/>
    </location>
</feature>
<evidence type="ECO:0000256" key="3">
    <source>
        <dbReference type="ARBA" id="ARBA00022801"/>
    </source>
</evidence>
<proteinExistence type="inferred from homology"/>
<dbReference type="InterPro" id="IPR022683">
    <property type="entry name" value="Calpain_III"/>
</dbReference>
<dbReference type="GO" id="GO:0006508">
    <property type="term" value="P:proteolysis"/>
    <property type="evidence" value="ECO:0007669"/>
    <property type="project" value="UniProtKB-KW"/>
</dbReference>
<evidence type="ECO:0000256" key="2">
    <source>
        <dbReference type="ARBA" id="ARBA00022670"/>
    </source>
</evidence>
<gene>
    <name evidence="9" type="ORF">BD289DRAFT_487254</name>
</gene>
<feature type="active site" evidence="5 6">
    <location>
        <position position="190"/>
    </location>
</feature>
<dbReference type="InterPro" id="IPR038765">
    <property type="entry name" value="Papain-like_cys_pep_sf"/>
</dbReference>
<dbReference type="Gene3D" id="2.60.120.380">
    <property type="match status" value="1"/>
</dbReference>
<evidence type="ECO:0000256" key="6">
    <source>
        <dbReference type="PROSITE-ProRule" id="PRU00239"/>
    </source>
</evidence>
<dbReference type="InterPro" id="IPR001300">
    <property type="entry name" value="Peptidase_C2_calpain_cat"/>
</dbReference>
<dbReference type="InParanoid" id="A0A2T2ZSF4"/>
<reference evidence="9 10" key="1">
    <citation type="journal article" date="2018" name="Mycol. Prog.">
        <title>Coniella lustricola, a new species from submerged detritus.</title>
        <authorList>
            <person name="Raudabaugh D.B."/>
            <person name="Iturriaga T."/>
            <person name="Carver A."/>
            <person name="Mondo S."/>
            <person name="Pangilinan J."/>
            <person name="Lipzen A."/>
            <person name="He G."/>
            <person name="Amirebrahimi M."/>
            <person name="Grigoriev I.V."/>
            <person name="Miller A.N."/>
        </authorList>
    </citation>
    <scope>NUCLEOTIDE SEQUENCE [LARGE SCALE GENOMIC DNA]</scope>
    <source>
        <strain evidence="9 10">B22-T-1</strain>
    </source>
</reference>
<keyword evidence="10" id="KW-1185">Reference proteome</keyword>
<dbReference type="SMART" id="SM00230">
    <property type="entry name" value="CysPc"/>
    <property type="match status" value="1"/>
</dbReference>
<evidence type="ECO:0000256" key="1">
    <source>
        <dbReference type="ARBA" id="ARBA00010193"/>
    </source>
</evidence>
<accession>A0A2T2ZSF4</accession>
<feature type="compositionally biased region" description="Polar residues" evidence="7">
    <location>
        <begin position="822"/>
        <end position="845"/>
    </location>
</feature>
<feature type="active site" evidence="5 6">
    <location>
        <position position="380"/>
    </location>
</feature>
<dbReference type="GO" id="GO:0004198">
    <property type="term" value="F:calcium-dependent cysteine-type endopeptidase activity"/>
    <property type="evidence" value="ECO:0007669"/>
    <property type="project" value="InterPro"/>
</dbReference>
<dbReference type="Pfam" id="PF00648">
    <property type="entry name" value="Peptidase_C2"/>
    <property type="match status" value="1"/>
</dbReference>
<dbReference type="PANTHER" id="PTHR46143:SF1">
    <property type="entry name" value="CALPAIN-7"/>
    <property type="match status" value="1"/>
</dbReference>
<keyword evidence="2 6" id="KW-0645">Protease</keyword>
<evidence type="ECO:0000256" key="7">
    <source>
        <dbReference type="SAM" id="MobiDB-lite"/>
    </source>
</evidence>
<dbReference type="Pfam" id="PF25435">
    <property type="entry name" value="PalB_C"/>
    <property type="match status" value="2"/>
</dbReference>
<feature type="compositionally biased region" description="Polar residues" evidence="7">
    <location>
        <begin position="80"/>
        <end position="89"/>
    </location>
</feature>
<dbReference type="PRINTS" id="PR00704">
    <property type="entry name" value="CALPAIN"/>
</dbReference>